<accession>A0A0H5DSQ8</accession>
<gene>
    <name evidence="11" type="ORF">ELAC_1503</name>
</gene>
<dbReference type="RefSeq" id="WP_158227841.1">
    <property type="nucleotide sequence ID" value="NZ_CWGJ01000025.1"/>
</dbReference>
<dbReference type="InterPro" id="IPR011324">
    <property type="entry name" value="Cytotoxic_necrot_fac-like_cat"/>
</dbReference>
<dbReference type="InterPro" id="IPR038371">
    <property type="entry name" value="Cu_polyphenol_OxRdtase_sf"/>
</dbReference>
<dbReference type="AlphaFoldDB" id="A0A0H5DSQ8"/>
<evidence type="ECO:0000256" key="1">
    <source>
        <dbReference type="ARBA" id="ARBA00000553"/>
    </source>
</evidence>
<comment type="catalytic activity">
    <reaction evidence="9">
        <text>S-methyl-5'-thioadenosine + phosphate = 5-(methylsulfanyl)-alpha-D-ribose 1-phosphate + adenine</text>
        <dbReference type="Rhea" id="RHEA:11852"/>
        <dbReference type="ChEBI" id="CHEBI:16708"/>
        <dbReference type="ChEBI" id="CHEBI:17509"/>
        <dbReference type="ChEBI" id="CHEBI:43474"/>
        <dbReference type="ChEBI" id="CHEBI:58533"/>
        <dbReference type="EC" id="2.4.2.28"/>
    </reaction>
    <physiologicalReaction direction="left-to-right" evidence="9">
        <dbReference type="Rhea" id="RHEA:11853"/>
    </physiologicalReaction>
</comment>
<comment type="catalytic activity">
    <reaction evidence="7">
        <text>adenosine + H2O + H(+) = inosine + NH4(+)</text>
        <dbReference type="Rhea" id="RHEA:24408"/>
        <dbReference type="ChEBI" id="CHEBI:15377"/>
        <dbReference type="ChEBI" id="CHEBI:15378"/>
        <dbReference type="ChEBI" id="CHEBI:16335"/>
        <dbReference type="ChEBI" id="CHEBI:17596"/>
        <dbReference type="ChEBI" id="CHEBI:28938"/>
        <dbReference type="EC" id="3.5.4.4"/>
    </reaction>
    <physiologicalReaction direction="left-to-right" evidence="7">
        <dbReference type="Rhea" id="RHEA:24409"/>
    </physiologicalReaction>
</comment>
<evidence type="ECO:0000256" key="6">
    <source>
        <dbReference type="ARBA" id="ARBA00022833"/>
    </source>
</evidence>
<comment type="catalytic activity">
    <reaction evidence="1">
        <text>inosine + phosphate = alpha-D-ribose 1-phosphate + hypoxanthine</text>
        <dbReference type="Rhea" id="RHEA:27646"/>
        <dbReference type="ChEBI" id="CHEBI:17368"/>
        <dbReference type="ChEBI" id="CHEBI:17596"/>
        <dbReference type="ChEBI" id="CHEBI:43474"/>
        <dbReference type="ChEBI" id="CHEBI:57720"/>
        <dbReference type="EC" id="2.4.2.1"/>
    </reaction>
    <physiologicalReaction direction="left-to-right" evidence="1">
        <dbReference type="Rhea" id="RHEA:27647"/>
    </physiologicalReaction>
</comment>
<evidence type="ECO:0000256" key="2">
    <source>
        <dbReference type="ARBA" id="ARBA00007353"/>
    </source>
</evidence>
<evidence type="ECO:0000256" key="10">
    <source>
        <dbReference type="RuleBase" id="RU361274"/>
    </source>
</evidence>
<dbReference type="Pfam" id="PF02578">
    <property type="entry name" value="Cu-oxidase_4"/>
    <property type="match status" value="1"/>
</dbReference>
<name>A0A0H5DSQ8_9BACT</name>
<dbReference type="NCBIfam" id="TIGR00726">
    <property type="entry name" value="peptidoglycan editing factor PgeF"/>
    <property type="match status" value="1"/>
</dbReference>
<organism evidence="11 12">
    <name type="scientific">Estrella lausannensis</name>
    <dbReference type="NCBI Taxonomy" id="483423"/>
    <lineage>
        <taxon>Bacteria</taxon>
        <taxon>Pseudomonadati</taxon>
        <taxon>Chlamydiota</taxon>
        <taxon>Chlamydiia</taxon>
        <taxon>Parachlamydiales</taxon>
        <taxon>Candidatus Criblamydiaceae</taxon>
        <taxon>Estrella</taxon>
    </lineage>
</organism>
<dbReference type="PANTHER" id="PTHR30616:SF2">
    <property type="entry name" value="PURINE NUCLEOSIDE PHOSPHORYLASE LACC1"/>
    <property type="match status" value="1"/>
</dbReference>
<keyword evidence="3" id="KW-0808">Transferase</keyword>
<dbReference type="CDD" id="cd16833">
    <property type="entry name" value="YfiH"/>
    <property type="match status" value="1"/>
</dbReference>
<evidence type="ECO:0000256" key="7">
    <source>
        <dbReference type="ARBA" id="ARBA00047989"/>
    </source>
</evidence>
<proteinExistence type="inferred from homology"/>
<evidence type="ECO:0000256" key="4">
    <source>
        <dbReference type="ARBA" id="ARBA00022723"/>
    </source>
</evidence>
<evidence type="ECO:0000313" key="12">
    <source>
        <dbReference type="Proteomes" id="UP000220251"/>
    </source>
</evidence>
<keyword evidence="12" id="KW-1185">Reference proteome</keyword>
<evidence type="ECO:0000256" key="9">
    <source>
        <dbReference type="ARBA" id="ARBA00049893"/>
    </source>
</evidence>
<dbReference type="GO" id="GO:0017061">
    <property type="term" value="F:S-methyl-5-thioadenosine phosphorylase activity"/>
    <property type="evidence" value="ECO:0007669"/>
    <property type="project" value="UniProtKB-EC"/>
</dbReference>
<dbReference type="GO" id="GO:0005507">
    <property type="term" value="F:copper ion binding"/>
    <property type="evidence" value="ECO:0007669"/>
    <property type="project" value="TreeGrafter"/>
</dbReference>
<evidence type="ECO:0000256" key="5">
    <source>
        <dbReference type="ARBA" id="ARBA00022801"/>
    </source>
</evidence>
<evidence type="ECO:0000256" key="8">
    <source>
        <dbReference type="ARBA" id="ARBA00048968"/>
    </source>
</evidence>
<dbReference type="InterPro" id="IPR003730">
    <property type="entry name" value="Cu_polyphenol_OxRdtase"/>
</dbReference>
<sequence length="251" mass="28600">MIRKEKNGVAWLEFELFQQFKEVRHGIFLRKGGVSSGEFSSLNIGFKSEDSQENILENLNRSLKCLDVKEWRRGRLNHGSTVVLAEEAPSDPQFQFDGLATKREELALVITHADCQAALFYDPVNRALANIHSGWRGSVLNIYSSTIRFMQERFGSRPENLFVGISPSLGPEDAEFIHFKKELPRHFWPFQPKENYFDFWEISKAQLQEAGVPQSQIQIAGISTVREPEDFFSYRRDKGSGRNATIAALAG</sequence>
<dbReference type="Gene3D" id="3.60.140.10">
    <property type="entry name" value="CNF1/YfiH-like putative cysteine hydrolases"/>
    <property type="match status" value="1"/>
</dbReference>
<dbReference type="SUPFAM" id="SSF64438">
    <property type="entry name" value="CNF1/YfiH-like putative cysteine hydrolases"/>
    <property type="match status" value="1"/>
</dbReference>
<keyword evidence="5" id="KW-0378">Hydrolase</keyword>
<reference evidence="12" key="1">
    <citation type="submission" date="2015-06" db="EMBL/GenBank/DDBJ databases">
        <authorList>
            <person name="Bertelli C."/>
        </authorList>
    </citation>
    <scope>NUCLEOTIDE SEQUENCE [LARGE SCALE GENOMIC DNA]</scope>
    <source>
        <strain evidence="12">CRIB-30</strain>
    </source>
</reference>
<keyword evidence="4" id="KW-0479">Metal-binding</keyword>
<dbReference type="PANTHER" id="PTHR30616">
    <property type="entry name" value="UNCHARACTERIZED PROTEIN YFIH"/>
    <property type="match status" value="1"/>
</dbReference>
<comment type="catalytic activity">
    <reaction evidence="8">
        <text>adenosine + phosphate = alpha-D-ribose 1-phosphate + adenine</text>
        <dbReference type="Rhea" id="RHEA:27642"/>
        <dbReference type="ChEBI" id="CHEBI:16335"/>
        <dbReference type="ChEBI" id="CHEBI:16708"/>
        <dbReference type="ChEBI" id="CHEBI:43474"/>
        <dbReference type="ChEBI" id="CHEBI:57720"/>
        <dbReference type="EC" id="2.4.2.1"/>
    </reaction>
    <physiologicalReaction direction="left-to-right" evidence="8">
        <dbReference type="Rhea" id="RHEA:27643"/>
    </physiologicalReaction>
</comment>
<evidence type="ECO:0000256" key="3">
    <source>
        <dbReference type="ARBA" id="ARBA00022679"/>
    </source>
</evidence>
<keyword evidence="6" id="KW-0862">Zinc</keyword>
<dbReference type="OrthoDB" id="4279at2"/>
<comment type="similarity">
    <text evidence="2 10">Belongs to the purine nucleoside phosphorylase YfiH/LACC1 family.</text>
</comment>
<dbReference type="Proteomes" id="UP000220251">
    <property type="component" value="Unassembled WGS sequence"/>
</dbReference>
<protein>
    <recommendedName>
        <fullName evidence="10">Purine nucleoside phosphorylase</fullName>
    </recommendedName>
</protein>
<dbReference type="GO" id="GO:0016787">
    <property type="term" value="F:hydrolase activity"/>
    <property type="evidence" value="ECO:0007669"/>
    <property type="project" value="UniProtKB-KW"/>
</dbReference>
<evidence type="ECO:0000313" key="11">
    <source>
        <dbReference type="EMBL" id="CRX38834.1"/>
    </source>
</evidence>
<dbReference type="EMBL" id="CWGJ01000025">
    <property type="protein sequence ID" value="CRX38834.1"/>
    <property type="molecule type" value="Genomic_DNA"/>
</dbReference>